<feature type="non-terminal residue" evidence="1">
    <location>
        <position position="69"/>
    </location>
</feature>
<evidence type="ECO:0000313" key="1">
    <source>
        <dbReference type="EMBL" id="JAP09562.1"/>
    </source>
</evidence>
<organism evidence="1">
    <name type="scientific">Solanum chacoense</name>
    <name type="common">Chaco potato</name>
    <dbReference type="NCBI Taxonomy" id="4108"/>
    <lineage>
        <taxon>Eukaryota</taxon>
        <taxon>Viridiplantae</taxon>
        <taxon>Streptophyta</taxon>
        <taxon>Embryophyta</taxon>
        <taxon>Tracheophyta</taxon>
        <taxon>Spermatophyta</taxon>
        <taxon>Magnoliopsida</taxon>
        <taxon>eudicotyledons</taxon>
        <taxon>Gunneridae</taxon>
        <taxon>Pentapetalae</taxon>
        <taxon>asterids</taxon>
        <taxon>lamiids</taxon>
        <taxon>Solanales</taxon>
        <taxon>Solanaceae</taxon>
        <taxon>Solanoideae</taxon>
        <taxon>Solaneae</taxon>
        <taxon>Solanum</taxon>
    </lineage>
</organism>
<accession>A0A0V0GNU2</accession>
<protein>
    <submittedName>
        <fullName evidence="1">Putative ovule protein</fullName>
    </submittedName>
</protein>
<dbReference type="AlphaFoldDB" id="A0A0V0GNU2"/>
<dbReference type="EMBL" id="GEDG01034775">
    <property type="protein sequence ID" value="JAP09562.1"/>
    <property type="molecule type" value="Transcribed_RNA"/>
</dbReference>
<name>A0A0V0GNU2_SOLCH</name>
<sequence>MKSPSRTRGEMIYMLEITIISKSLSVQEHRDIIIWGKKTVRYVGNRSRITLFKQVLLPRVVKFHGFSST</sequence>
<reference evidence="1" key="1">
    <citation type="submission" date="2015-12" db="EMBL/GenBank/DDBJ databases">
        <title>Gene expression during late stages of embryo sac development: a critical building block for successful pollen-pistil interactions.</title>
        <authorList>
            <person name="Liu Y."/>
            <person name="Joly V."/>
            <person name="Sabar M."/>
            <person name="Matton D.P."/>
        </authorList>
    </citation>
    <scope>NUCLEOTIDE SEQUENCE</scope>
</reference>
<proteinExistence type="predicted"/>